<feature type="region of interest" description="Disordered" evidence="1">
    <location>
        <begin position="77"/>
        <end position="104"/>
    </location>
</feature>
<reference evidence="2 3" key="1">
    <citation type="submission" date="2016-03" db="EMBL/GenBank/DDBJ databases">
        <title>Trachymyrmex septentrionalis WGS genome.</title>
        <authorList>
            <person name="Nygaard S."/>
            <person name="Hu H."/>
            <person name="Boomsma J."/>
            <person name="Zhang G."/>
        </authorList>
    </citation>
    <scope>NUCLEOTIDE SEQUENCE [LARGE SCALE GENOMIC DNA]</scope>
    <source>
        <strain evidence="2">Tsep2-gDNA-1</strain>
        <tissue evidence="2">Whole body</tissue>
    </source>
</reference>
<dbReference type="AlphaFoldDB" id="A0A195F979"/>
<sequence length="267" mass="30422">MYTRTSIQLDRTSAYITYKQVLSSVKPPRVRRLAFDRVARLFRTRGVRNYNGRVCTTRTYAGITCRRGWSREGLNEKVEAGDEERQREQRENRERWPAPGNTVNVNSMSYGEARKMEEHAGRHYLQERSSVERPSCHAIFVHLITTIPLSWSSGTKATSFRSTGKFLCNDNVTCIMPIEDGTLHGILGKKYRIFERTYVSDQSKVGTKSVRKNGAGVRKLAWYGISAACLVAFRIITRGRAIAQPPAETTTKYVIAVREIKRNGHLT</sequence>
<keyword evidence="3" id="KW-1185">Reference proteome</keyword>
<accession>A0A195F979</accession>
<organism evidence="2 3">
    <name type="scientific">Trachymyrmex septentrionalis</name>
    <dbReference type="NCBI Taxonomy" id="34720"/>
    <lineage>
        <taxon>Eukaryota</taxon>
        <taxon>Metazoa</taxon>
        <taxon>Ecdysozoa</taxon>
        <taxon>Arthropoda</taxon>
        <taxon>Hexapoda</taxon>
        <taxon>Insecta</taxon>
        <taxon>Pterygota</taxon>
        <taxon>Neoptera</taxon>
        <taxon>Endopterygota</taxon>
        <taxon>Hymenoptera</taxon>
        <taxon>Apocrita</taxon>
        <taxon>Aculeata</taxon>
        <taxon>Formicoidea</taxon>
        <taxon>Formicidae</taxon>
        <taxon>Myrmicinae</taxon>
        <taxon>Trachymyrmex</taxon>
    </lineage>
</organism>
<gene>
    <name evidence="2" type="ORF">ALC56_08951</name>
</gene>
<dbReference type="Proteomes" id="UP000078541">
    <property type="component" value="Unassembled WGS sequence"/>
</dbReference>
<evidence type="ECO:0000313" key="2">
    <source>
        <dbReference type="EMBL" id="KYN37160.1"/>
    </source>
</evidence>
<protein>
    <submittedName>
        <fullName evidence="2">Uncharacterized protein</fullName>
    </submittedName>
</protein>
<evidence type="ECO:0000313" key="3">
    <source>
        <dbReference type="Proteomes" id="UP000078541"/>
    </source>
</evidence>
<dbReference type="EMBL" id="KQ981727">
    <property type="protein sequence ID" value="KYN37160.1"/>
    <property type="molecule type" value="Genomic_DNA"/>
</dbReference>
<evidence type="ECO:0000256" key="1">
    <source>
        <dbReference type="SAM" id="MobiDB-lite"/>
    </source>
</evidence>
<name>A0A195F979_9HYME</name>
<feature type="compositionally biased region" description="Basic and acidic residues" evidence="1">
    <location>
        <begin position="77"/>
        <end position="96"/>
    </location>
</feature>
<proteinExistence type="predicted"/>